<protein>
    <submittedName>
        <fullName evidence="2">Uncharacterized protein</fullName>
    </submittedName>
</protein>
<organism evidence="2 3">
    <name type="scientific">Mesorhizobium escarrei</name>
    <dbReference type="NCBI Taxonomy" id="666018"/>
    <lineage>
        <taxon>Bacteria</taxon>
        <taxon>Pseudomonadati</taxon>
        <taxon>Pseudomonadota</taxon>
        <taxon>Alphaproteobacteria</taxon>
        <taxon>Hyphomicrobiales</taxon>
        <taxon>Phyllobacteriaceae</taxon>
        <taxon>Mesorhizobium</taxon>
    </lineage>
</organism>
<sequence>MVISPSCRLTTLNRSGGRFMLFDKQVGMPLMDDKPGEPCASETGCVGSLQNPAPFLQFLDLCIFGYDRLDRAPSRSGREAIVEEPRQPAQDHRRRSDHTT</sequence>
<gene>
    <name evidence="2" type="ORF">MES5069_40136</name>
</gene>
<evidence type="ECO:0000313" key="3">
    <source>
        <dbReference type="Proteomes" id="UP001153050"/>
    </source>
</evidence>
<proteinExistence type="predicted"/>
<dbReference type="Proteomes" id="UP001153050">
    <property type="component" value="Unassembled WGS sequence"/>
</dbReference>
<dbReference type="EMBL" id="CAKXZT010000135">
    <property type="protein sequence ID" value="CAH2403863.1"/>
    <property type="molecule type" value="Genomic_DNA"/>
</dbReference>
<comment type="caution">
    <text evidence="2">The sequence shown here is derived from an EMBL/GenBank/DDBJ whole genome shotgun (WGS) entry which is preliminary data.</text>
</comment>
<keyword evidence="3" id="KW-1185">Reference proteome</keyword>
<accession>A0ABN8K0Q8</accession>
<evidence type="ECO:0000256" key="1">
    <source>
        <dbReference type="SAM" id="MobiDB-lite"/>
    </source>
</evidence>
<feature type="compositionally biased region" description="Basic and acidic residues" evidence="1">
    <location>
        <begin position="74"/>
        <end position="91"/>
    </location>
</feature>
<feature type="region of interest" description="Disordered" evidence="1">
    <location>
        <begin position="74"/>
        <end position="100"/>
    </location>
</feature>
<name>A0ABN8K0Q8_9HYPH</name>
<evidence type="ECO:0000313" key="2">
    <source>
        <dbReference type="EMBL" id="CAH2403863.1"/>
    </source>
</evidence>
<reference evidence="2 3" key="1">
    <citation type="submission" date="2022-03" db="EMBL/GenBank/DDBJ databases">
        <authorList>
            <person name="Brunel B."/>
        </authorList>
    </citation>
    <scope>NUCLEOTIDE SEQUENCE [LARGE SCALE GENOMIC DNA]</scope>
    <source>
        <strain evidence="2">STM5069sample</strain>
    </source>
</reference>